<comment type="caution">
    <text evidence="2">The sequence shown here is derived from an EMBL/GenBank/DDBJ whole genome shotgun (WGS) entry which is preliminary data.</text>
</comment>
<dbReference type="Proteomes" id="UP000756860">
    <property type="component" value="Unassembled WGS sequence"/>
</dbReference>
<dbReference type="RefSeq" id="WP_214174855.1">
    <property type="nucleotide sequence ID" value="NZ_JAHCVK010000002.1"/>
</dbReference>
<organism evidence="2 3">
    <name type="scientific">Geomobilimonas luticola</name>
    <dbReference type="NCBI Taxonomy" id="1114878"/>
    <lineage>
        <taxon>Bacteria</taxon>
        <taxon>Pseudomonadati</taxon>
        <taxon>Thermodesulfobacteriota</taxon>
        <taxon>Desulfuromonadia</taxon>
        <taxon>Geobacterales</taxon>
        <taxon>Geobacteraceae</taxon>
        <taxon>Geomobilimonas</taxon>
    </lineage>
</organism>
<accession>A0ABS5SDZ5</accession>
<protein>
    <submittedName>
        <fullName evidence="2">LUD domain-containing protein</fullName>
    </submittedName>
</protein>
<proteinExistence type="predicted"/>
<evidence type="ECO:0000313" key="3">
    <source>
        <dbReference type="Proteomes" id="UP000756860"/>
    </source>
</evidence>
<dbReference type="InterPro" id="IPR037171">
    <property type="entry name" value="NagB/RpiA_transferase-like"/>
</dbReference>
<feature type="domain" description="LUD" evidence="1">
    <location>
        <begin position="61"/>
        <end position="163"/>
    </location>
</feature>
<dbReference type="Gene3D" id="3.40.50.10420">
    <property type="entry name" value="NagB/RpiA/CoA transferase-like"/>
    <property type="match status" value="1"/>
</dbReference>
<gene>
    <name evidence="2" type="ORF">KI810_07325</name>
</gene>
<dbReference type="InterPro" id="IPR003741">
    <property type="entry name" value="LUD_dom"/>
</dbReference>
<evidence type="ECO:0000259" key="1">
    <source>
        <dbReference type="Pfam" id="PF02589"/>
    </source>
</evidence>
<evidence type="ECO:0000313" key="2">
    <source>
        <dbReference type="EMBL" id="MBT0652862.1"/>
    </source>
</evidence>
<keyword evidence="3" id="KW-1185">Reference proteome</keyword>
<reference evidence="2 3" key="1">
    <citation type="submission" date="2021-05" db="EMBL/GenBank/DDBJ databases">
        <title>The draft genome of Geobacter luticola JCM 17780.</title>
        <authorList>
            <person name="Xu Z."/>
            <person name="Masuda Y."/>
            <person name="Itoh H."/>
            <person name="Senoo K."/>
        </authorList>
    </citation>
    <scope>NUCLEOTIDE SEQUENCE [LARGE SCALE GENOMIC DNA]</scope>
    <source>
        <strain evidence="2 3">JCM 17780</strain>
    </source>
</reference>
<dbReference type="Pfam" id="PF02589">
    <property type="entry name" value="LUD_dom"/>
    <property type="match status" value="1"/>
</dbReference>
<name>A0ABS5SDZ5_9BACT</name>
<dbReference type="EMBL" id="JAHCVK010000002">
    <property type="protein sequence ID" value="MBT0652862.1"/>
    <property type="molecule type" value="Genomic_DNA"/>
</dbReference>
<dbReference type="PANTHER" id="PTHR43682:SF1">
    <property type="entry name" value="LACTATE UTILIZATION PROTEIN C"/>
    <property type="match status" value="1"/>
</dbReference>
<dbReference type="SUPFAM" id="SSF100950">
    <property type="entry name" value="NagB/RpiA/CoA transferase-like"/>
    <property type="match status" value="1"/>
</dbReference>
<dbReference type="InterPro" id="IPR024185">
    <property type="entry name" value="FTHF_cligase-like_sf"/>
</dbReference>
<dbReference type="PANTHER" id="PTHR43682">
    <property type="entry name" value="LACTATE UTILIZATION PROTEIN C"/>
    <property type="match status" value="1"/>
</dbReference>
<sequence>MVERFQVAAEAVGAVVKRFTTLADGADYVVSVAGTSPVAAPSLPPAIRQTLAGLAFAAPQDFPLANVGISVAHAGIAATGSLLLDLTDPTDRSATALPPVHLVFLDATTIVPTLADLAGLLEENLNRPSPAYLSLTTGPSRTADIERVLTIGVHGPKELHILMLEGDASWTRD</sequence>